<keyword evidence="8" id="KW-1185">Reference proteome</keyword>
<evidence type="ECO:0000256" key="4">
    <source>
        <dbReference type="ARBA" id="ARBA00023136"/>
    </source>
</evidence>
<feature type="compositionally biased region" description="Polar residues" evidence="5">
    <location>
        <begin position="88"/>
        <end position="103"/>
    </location>
</feature>
<keyword evidence="4 6" id="KW-0472">Membrane</keyword>
<dbReference type="OrthoDB" id="5298892at2"/>
<evidence type="ECO:0000313" key="8">
    <source>
        <dbReference type="Proteomes" id="UP000294480"/>
    </source>
</evidence>
<proteinExistence type="predicted"/>
<dbReference type="SUPFAM" id="SSF74653">
    <property type="entry name" value="TolA/TonB C-terminal domain"/>
    <property type="match status" value="1"/>
</dbReference>
<evidence type="ECO:0000256" key="5">
    <source>
        <dbReference type="SAM" id="MobiDB-lite"/>
    </source>
</evidence>
<accession>A0A4R6YC29</accession>
<feature type="compositionally biased region" description="Basic and acidic residues" evidence="5">
    <location>
        <begin position="104"/>
        <end position="122"/>
    </location>
</feature>
<reference evidence="7 8" key="1">
    <citation type="submission" date="2019-03" db="EMBL/GenBank/DDBJ databases">
        <title>Genomic Encyclopedia of Type Strains, Phase IV (KMG-IV): sequencing the most valuable type-strain genomes for metagenomic binning, comparative biology and taxonomic classification.</title>
        <authorList>
            <person name="Goeker M."/>
        </authorList>
    </citation>
    <scope>NUCLEOTIDE SEQUENCE [LARGE SCALE GENOMIC DNA]</scope>
    <source>
        <strain evidence="7 8">DSM 102852</strain>
    </source>
</reference>
<name>A0A4R6YC29_9BURK</name>
<keyword evidence="3 6" id="KW-1133">Transmembrane helix</keyword>
<dbReference type="GO" id="GO:0016020">
    <property type="term" value="C:membrane"/>
    <property type="evidence" value="ECO:0007669"/>
    <property type="project" value="UniProtKB-SubCell"/>
</dbReference>
<evidence type="ECO:0000256" key="1">
    <source>
        <dbReference type="ARBA" id="ARBA00004167"/>
    </source>
</evidence>
<evidence type="ECO:0000256" key="6">
    <source>
        <dbReference type="SAM" id="Phobius"/>
    </source>
</evidence>
<dbReference type="Proteomes" id="UP000294480">
    <property type="component" value="Unassembled WGS sequence"/>
</dbReference>
<gene>
    <name evidence="7" type="ORF">DFR44_101227</name>
</gene>
<evidence type="ECO:0000313" key="7">
    <source>
        <dbReference type="EMBL" id="TDR33174.1"/>
    </source>
</evidence>
<comment type="caution">
    <text evidence="7">The sequence shown here is derived from an EMBL/GenBank/DDBJ whole genome shotgun (WGS) entry which is preliminary data.</text>
</comment>
<dbReference type="Gene3D" id="3.30.1150.10">
    <property type="match status" value="1"/>
</dbReference>
<evidence type="ECO:0000256" key="3">
    <source>
        <dbReference type="ARBA" id="ARBA00022989"/>
    </source>
</evidence>
<keyword evidence="2 6" id="KW-0812">Transmembrane</keyword>
<feature type="transmembrane region" description="Helical" evidence="6">
    <location>
        <begin position="20"/>
        <end position="39"/>
    </location>
</feature>
<dbReference type="NCBIfam" id="TIGR01352">
    <property type="entry name" value="tonB_Cterm"/>
    <property type="match status" value="1"/>
</dbReference>
<organism evidence="7 8">
    <name type="scientific">Hydromonas duriensis</name>
    <dbReference type="NCBI Taxonomy" id="1527608"/>
    <lineage>
        <taxon>Bacteria</taxon>
        <taxon>Pseudomonadati</taxon>
        <taxon>Pseudomonadota</taxon>
        <taxon>Betaproteobacteria</taxon>
        <taxon>Burkholderiales</taxon>
        <taxon>Burkholderiaceae</taxon>
        <taxon>Hydromonas</taxon>
    </lineage>
</organism>
<feature type="compositionally biased region" description="Polar residues" evidence="5">
    <location>
        <begin position="123"/>
        <end position="145"/>
    </location>
</feature>
<dbReference type="Pfam" id="PF13103">
    <property type="entry name" value="TonB_2"/>
    <property type="match status" value="1"/>
</dbReference>
<sequence>MAFVPNRPTHLADNKAPRFIPALLTVLVHVVLLFGLYLGMTSQKAAPVEVELWDGDNLATSLEAISTPTETLPVPQEAETEPTPNEAKANSPTTQTTHQNTIEHTADIRTPDTEKTPNKPTEKNNTPRVTQAKPNNQPTSTVDSATRTAALERFKKGSGGTSSNKTNADDASAYIARVKILIYQHVKAEKEKHTGSVAIRLAPNGSVINKSILYSSGNAAWDANLLAAIGRASPFPTPVHQSALRGINLNFSY</sequence>
<comment type="subcellular location">
    <subcellularLocation>
        <location evidence="1">Membrane</location>
        <topology evidence="1">Single-pass membrane protein</topology>
    </subcellularLocation>
</comment>
<dbReference type="AlphaFoldDB" id="A0A4R6YC29"/>
<dbReference type="RefSeq" id="WP_133618852.1">
    <property type="nucleotide sequence ID" value="NZ_SNZE01000001.1"/>
</dbReference>
<evidence type="ECO:0000256" key="2">
    <source>
        <dbReference type="ARBA" id="ARBA00022692"/>
    </source>
</evidence>
<dbReference type="InterPro" id="IPR006260">
    <property type="entry name" value="TonB/TolA_C"/>
</dbReference>
<dbReference type="EMBL" id="SNZE01000001">
    <property type="protein sequence ID" value="TDR33174.1"/>
    <property type="molecule type" value="Genomic_DNA"/>
</dbReference>
<feature type="region of interest" description="Disordered" evidence="5">
    <location>
        <begin position="66"/>
        <end position="145"/>
    </location>
</feature>
<protein>
    <submittedName>
        <fullName evidence="7">TonB family protein</fullName>
    </submittedName>
</protein>